<reference evidence="9" key="1">
    <citation type="journal article" date="2023" name="Commun. Biol.">
        <title>Genome analysis of Parmales, the sister group of diatoms, reveals the evolutionary specialization of diatoms from phago-mixotrophs to photoautotrophs.</title>
        <authorList>
            <person name="Ban H."/>
            <person name="Sato S."/>
            <person name="Yoshikawa S."/>
            <person name="Yamada K."/>
            <person name="Nakamura Y."/>
            <person name="Ichinomiya M."/>
            <person name="Sato N."/>
            <person name="Blanc-Mathieu R."/>
            <person name="Endo H."/>
            <person name="Kuwata A."/>
            <person name="Ogata H."/>
        </authorList>
    </citation>
    <scope>NUCLEOTIDE SEQUENCE [LARGE SCALE GENOMIC DNA]</scope>
</reference>
<keyword evidence="1 6" id="KW-0813">Transport</keyword>
<accession>A0A9W7GFR1</accession>
<protein>
    <recommendedName>
        <fullName evidence="7">Globin domain-containing protein</fullName>
    </recommendedName>
</protein>
<dbReference type="InterPro" id="IPR050532">
    <property type="entry name" value="Globin-like_OT"/>
</dbReference>
<keyword evidence="9" id="KW-1185">Reference proteome</keyword>
<dbReference type="EMBL" id="BRYA01000238">
    <property type="protein sequence ID" value="GMI45166.1"/>
    <property type="molecule type" value="Genomic_DNA"/>
</dbReference>
<keyword evidence="4" id="KW-0479">Metal-binding</keyword>
<keyword evidence="2 6" id="KW-0349">Heme</keyword>
<keyword evidence="5" id="KW-0408">Iron</keyword>
<dbReference type="InterPro" id="IPR012292">
    <property type="entry name" value="Globin/Proto"/>
</dbReference>
<dbReference type="Pfam" id="PF00042">
    <property type="entry name" value="Globin"/>
    <property type="match status" value="1"/>
</dbReference>
<evidence type="ECO:0000256" key="5">
    <source>
        <dbReference type="ARBA" id="ARBA00023004"/>
    </source>
</evidence>
<comment type="similarity">
    <text evidence="6">Belongs to the globin family.</text>
</comment>
<dbReference type="CDD" id="cd01040">
    <property type="entry name" value="Mb-like"/>
    <property type="match status" value="1"/>
</dbReference>
<dbReference type="GO" id="GO:0005344">
    <property type="term" value="F:oxygen carrier activity"/>
    <property type="evidence" value="ECO:0007669"/>
    <property type="project" value="UniProtKB-KW"/>
</dbReference>
<proteinExistence type="inferred from homology"/>
<evidence type="ECO:0000313" key="8">
    <source>
        <dbReference type="EMBL" id="GMI45166.1"/>
    </source>
</evidence>
<dbReference type="InterPro" id="IPR000971">
    <property type="entry name" value="Globin"/>
</dbReference>
<evidence type="ECO:0000259" key="7">
    <source>
        <dbReference type="PROSITE" id="PS01033"/>
    </source>
</evidence>
<evidence type="ECO:0000256" key="6">
    <source>
        <dbReference type="RuleBase" id="RU000356"/>
    </source>
</evidence>
<dbReference type="AlphaFoldDB" id="A0A9W7GFR1"/>
<keyword evidence="3 6" id="KW-0561">Oxygen transport</keyword>
<name>A0A9W7GFR1_9STRA</name>
<dbReference type="GO" id="GO:0046872">
    <property type="term" value="F:metal ion binding"/>
    <property type="evidence" value="ECO:0007669"/>
    <property type="project" value="UniProtKB-KW"/>
</dbReference>
<dbReference type="GO" id="GO:0020037">
    <property type="term" value="F:heme binding"/>
    <property type="evidence" value="ECO:0007669"/>
    <property type="project" value="InterPro"/>
</dbReference>
<comment type="caution">
    <text evidence="8">The sequence shown here is derived from an EMBL/GenBank/DDBJ whole genome shotgun (WGS) entry which is preliminary data.</text>
</comment>
<dbReference type="InterPro" id="IPR009050">
    <property type="entry name" value="Globin-like_sf"/>
</dbReference>
<evidence type="ECO:0000256" key="2">
    <source>
        <dbReference type="ARBA" id="ARBA00022617"/>
    </source>
</evidence>
<evidence type="ECO:0000313" key="9">
    <source>
        <dbReference type="Proteomes" id="UP001165065"/>
    </source>
</evidence>
<dbReference type="Proteomes" id="UP001165065">
    <property type="component" value="Unassembled WGS sequence"/>
</dbReference>
<evidence type="ECO:0000256" key="3">
    <source>
        <dbReference type="ARBA" id="ARBA00022621"/>
    </source>
</evidence>
<dbReference type="PROSITE" id="PS01033">
    <property type="entry name" value="GLOBIN"/>
    <property type="match status" value="1"/>
</dbReference>
<dbReference type="PANTHER" id="PTHR46458">
    <property type="entry name" value="BLR2807 PROTEIN"/>
    <property type="match status" value="1"/>
</dbReference>
<dbReference type="GO" id="GO:0019825">
    <property type="term" value="F:oxygen binding"/>
    <property type="evidence" value="ECO:0007669"/>
    <property type="project" value="InterPro"/>
</dbReference>
<dbReference type="OrthoDB" id="417967at2759"/>
<evidence type="ECO:0000256" key="1">
    <source>
        <dbReference type="ARBA" id="ARBA00022448"/>
    </source>
</evidence>
<organism evidence="8 9">
    <name type="scientific">Triparma columacea</name>
    <dbReference type="NCBI Taxonomy" id="722753"/>
    <lineage>
        <taxon>Eukaryota</taxon>
        <taxon>Sar</taxon>
        <taxon>Stramenopiles</taxon>
        <taxon>Ochrophyta</taxon>
        <taxon>Bolidophyceae</taxon>
        <taxon>Parmales</taxon>
        <taxon>Triparmaceae</taxon>
        <taxon>Triparma</taxon>
    </lineage>
</organism>
<dbReference type="PANTHER" id="PTHR46458:SF1">
    <property type="entry name" value="GEO09476P1"/>
    <property type="match status" value="1"/>
</dbReference>
<sequence>MKVDVVTSSWHEIRAVASAEAIGTMLFHRLFVLDPVMLSYFRFSSTFDVNALSIDFSTPNKELFENVGFLEYARIVVWAIDMLVKDLGDLGKCAEILTDLGARHKEYGVTILNYDTLGVALVGSLRAELKGKFGEREEESWMWLSGVIKAIMTKTE</sequence>
<dbReference type="SUPFAM" id="SSF46458">
    <property type="entry name" value="Globin-like"/>
    <property type="match status" value="1"/>
</dbReference>
<dbReference type="Gene3D" id="1.10.490.10">
    <property type="entry name" value="Globins"/>
    <property type="match status" value="1"/>
</dbReference>
<gene>
    <name evidence="8" type="ORF">TrCOL_g10626</name>
</gene>
<feature type="domain" description="Globin" evidence="7">
    <location>
        <begin position="1"/>
        <end position="156"/>
    </location>
</feature>
<evidence type="ECO:0000256" key="4">
    <source>
        <dbReference type="ARBA" id="ARBA00022723"/>
    </source>
</evidence>
<dbReference type="InterPro" id="IPR044399">
    <property type="entry name" value="Mb-like_M"/>
</dbReference>